<feature type="transmembrane region" description="Helical" evidence="1">
    <location>
        <begin position="164"/>
        <end position="185"/>
    </location>
</feature>
<evidence type="ECO:0000256" key="1">
    <source>
        <dbReference type="SAM" id="Phobius"/>
    </source>
</evidence>
<keyword evidence="1" id="KW-0812">Transmembrane</keyword>
<feature type="signal peptide" evidence="2">
    <location>
        <begin position="1"/>
        <end position="18"/>
    </location>
</feature>
<evidence type="ECO:0000256" key="2">
    <source>
        <dbReference type="SAM" id="SignalP"/>
    </source>
</evidence>
<gene>
    <name evidence="3" type="ORF">HII31_13153</name>
</gene>
<dbReference type="AlphaFoldDB" id="A0A8H6R5I7"/>
<comment type="caution">
    <text evidence="3">The sequence shown here is derived from an EMBL/GenBank/DDBJ whole genome shotgun (WGS) entry which is preliminary data.</text>
</comment>
<name>A0A8H6R5I7_9PEZI</name>
<feature type="chain" id="PRO_5034637280" evidence="2">
    <location>
        <begin position="19"/>
        <end position="186"/>
    </location>
</feature>
<keyword evidence="1" id="KW-1133">Transmembrane helix</keyword>
<evidence type="ECO:0000313" key="3">
    <source>
        <dbReference type="EMBL" id="KAF7185529.1"/>
    </source>
</evidence>
<organism evidence="3 4">
    <name type="scientific">Pseudocercospora fuligena</name>
    <dbReference type="NCBI Taxonomy" id="685502"/>
    <lineage>
        <taxon>Eukaryota</taxon>
        <taxon>Fungi</taxon>
        <taxon>Dikarya</taxon>
        <taxon>Ascomycota</taxon>
        <taxon>Pezizomycotina</taxon>
        <taxon>Dothideomycetes</taxon>
        <taxon>Dothideomycetidae</taxon>
        <taxon>Mycosphaerellales</taxon>
        <taxon>Mycosphaerellaceae</taxon>
        <taxon>Pseudocercospora</taxon>
    </lineage>
</organism>
<protein>
    <submittedName>
        <fullName evidence="3">Uncharacterized protein</fullName>
    </submittedName>
</protein>
<accession>A0A8H6R5I7</accession>
<reference evidence="3" key="1">
    <citation type="submission" date="2020-04" db="EMBL/GenBank/DDBJ databases">
        <title>Draft genome resource of the tomato pathogen Pseudocercospora fuligena.</title>
        <authorList>
            <person name="Zaccaron A."/>
        </authorList>
    </citation>
    <scope>NUCLEOTIDE SEQUENCE</scope>
    <source>
        <strain evidence="3">PF001</strain>
    </source>
</reference>
<evidence type="ECO:0000313" key="4">
    <source>
        <dbReference type="Proteomes" id="UP000660729"/>
    </source>
</evidence>
<dbReference type="Proteomes" id="UP000660729">
    <property type="component" value="Unassembled WGS sequence"/>
</dbReference>
<proteinExistence type="predicted"/>
<dbReference type="EMBL" id="JABCIY010000318">
    <property type="protein sequence ID" value="KAF7185529.1"/>
    <property type="molecule type" value="Genomic_DNA"/>
</dbReference>
<keyword evidence="2" id="KW-0732">Signal</keyword>
<keyword evidence="4" id="KW-1185">Reference proteome</keyword>
<keyword evidence="1" id="KW-0472">Membrane</keyword>
<sequence>MAATIWAMLLIMARYALGASDSVELFIDNMNPDIQWAASVQNACQGSTTYVISCTSAAMGCSGETATITEGADLYMATTAAIYSETSAMVTESCRLNTAASSASCIETIVAGQYGNDISKTVSFNLTGTNYYRYQVAITEGAKHTSSGGACLAHVSAAKSNFDLWFPDIFILGGVLLLGFGGVMVL</sequence>
<dbReference type="OrthoDB" id="5242418at2759"/>